<dbReference type="Proteomes" id="UP001196413">
    <property type="component" value="Unassembled WGS sequence"/>
</dbReference>
<organism evidence="1 2">
    <name type="scientific">Parelaphostrongylus tenuis</name>
    <name type="common">Meningeal worm</name>
    <dbReference type="NCBI Taxonomy" id="148309"/>
    <lineage>
        <taxon>Eukaryota</taxon>
        <taxon>Metazoa</taxon>
        <taxon>Ecdysozoa</taxon>
        <taxon>Nematoda</taxon>
        <taxon>Chromadorea</taxon>
        <taxon>Rhabditida</taxon>
        <taxon>Rhabditina</taxon>
        <taxon>Rhabditomorpha</taxon>
        <taxon>Strongyloidea</taxon>
        <taxon>Metastrongylidae</taxon>
        <taxon>Parelaphostrongylus</taxon>
    </lineage>
</organism>
<evidence type="ECO:0000313" key="2">
    <source>
        <dbReference type="Proteomes" id="UP001196413"/>
    </source>
</evidence>
<proteinExistence type="predicted"/>
<keyword evidence="2" id="KW-1185">Reference proteome</keyword>
<name>A0AAD5MP74_PARTN</name>
<dbReference type="AlphaFoldDB" id="A0AAD5MP74"/>
<accession>A0AAD5MP74</accession>
<reference evidence="1" key="1">
    <citation type="submission" date="2021-06" db="EMBL/GenBank/DDBJ databases">
        <title>Parelaphostrongylus tenuis whole genome reference sequence.</title>
        <authorList>
            <person name="Garwood T.J."/>
            <person name="Larsen P.A."/>
            <person name="Fountain-Jones N.M."/>
            <person name="Garbe J.R."/>
            <person name="Macchietto M.G."/>
            <person name="Kania S.A."/>
            <person name="Gerhold R.W."/>
            <person name="Richards J.E."/>
            <person name="Wolf T.M."/>
        </authorList>
    </citation>
    <scope>NUCLEOTIDE SEQUENCE</scope>
    <source>
        <strain evidence="1">MNPRO001-30</strain>
        <tissue evidence="1">Meninges</tissue>
    </source>
</reference>
<evidence type="ECO:0000313" key="1">
    <source>
        <dbReference type="EMBL" id="KAJ1353016.1"/>
    </source>
</evidence>
<dbReference type="EMBL" id="JAHQIW010001582">
    <property type="protein sequence ID" value="KAJ1353016.1"/>
    <property type="molecule type" value="Genomic_DNA"/>
</dbReference>
<gene>
    <name evidence="1" type="ORF">KIN20_009556</name>
</gene>
<protein>
    <submittedName>
        <fullName evidence="1">Uncharacterized protein</fullName>
    </submittedName>
</protein>
<sequence length="121" mass="13653">MEMTSEDLKTLLQGYIRKPRNIISTTNNIPFGICAEKHSKTLGKINERDNRTNGDASLEHCYMLLNKILFQKTLGRQPTCNGLLNVSNVEMARWPDAYVAKSQPRTGNAWWPGAIAAMRDT</sequence>
<comment type="caution">
    <text evidence="1">The sequence shown here is derived from an EMBL/GenBank/DDBJ whole genome shotgun (WGS) entry which is preliminary data.</text>
</comment>